<proteinExistence type="predicted"/>
<comment type="caution">
    <text evidence="2">The sequence shown here is derived from an EMBL/GenBank/DDBJ whole genome shotgun (WGS) entry which is preliminary data.</text>
</comment>
<evidence type="ECO:0000256" key="1">
    <source>
        <dbReference type="SAM" id="SignalP"/>
    </source>
</evidence>
<evidence type="ECO:0000313" key="3">
    <source>
        <dbReference type="Proteomes" id="UP001596108"/>
    </source>
</evidence>
<feature type="chain" id="PRO_5045967581" evidence="1">
    <location>
        <begin position="24"/>
        <end position="196"/>
    </location>
</feature>
<keyword evidence="3" id="KW-1185">Reference proteome</keyword>
<name>A0ABW0QT46_9BACL</name>
<sequence length="196" mass="21475">MKKAIIAVVLTLLLVGCTSNDNSANGINTPTTEYLQATFNVDVNDPKAVIGDADYVFVGHVEELVDTVYKNAVKVGSKEISDPYTNYTITVIENIKGKLKKNNAIPIQQAGGLSKDGSKYILYENDTLLEKGKYYVIAAYAQPDGSLLIAGPNSSVLISAQSKNDVVSTNEYKEYKKAFENEIKTDRKRFASIHVE</sequence>
<reference evidence="3" key="1">
    <citation type="journal article" date="2019" name="Int. J. Syst. Evol. Microbiol.">
        <title>The Global Catalogue of Microorganisms (GCM) 10K type strain sequencing project: providing services to taxonomists for standard genome sequencing and annotation.</title>
        <authorList>
            <consortium name="The Broad Institute Genomics Platform"/>
            <consortium name="The Broad Institute Genome Sequencing Center for Infectious Disease"/>
            <person name="Wu L."/>
            <person name="Ma J."/>
        </authorList>
    </citation>
    <scope>NUCLEOTIDE SEQUENCE [LARGE SCALE GENOMIC DNA]</scope>
    <source>
        <strain evidence="3">CGMCC 1.18578</strain>
    </source>
</reference>
<dbReference type="PROSITE" id="PS51257">
    <property type="entry name" value="PROKAR_LIPOPROTEIN"/>
    <property type="match status" value="1"/>
</dbReference>
<dbReference type="RefSeq" id="WP_378109974.1">
    <property type="nucleotide sequence ID" value="NZ_JBHSNC010000006.1"/>
</dbReference>
<evidence type="ECO:0000313" key="2">
    <source>
        <dbReference type="EMBL" id="MFC5528156.1"/>
    </source>
</evidence>
<keyword evidence="1" id="KW-0732">Signal</keyword>
<dbReference type="Proteomes" id="UP001596108">
    <property type="component" value="Unassembled WGS sequence"/>
</dbReference>
<organism evidence="2 3">
    <name type="scientific">Cohnella yongneupensis</name>
    <dbReference type="NCBI Taxonomy" id="425006"/>
    <lineage>
        <taxon>Bacteria</taxon>
        <taxon>Bacillati</taxon>
        <taxon>Bacillota</taxon>
        <taxon>Bacilli</taxon>
        <taxon>Bacillales</taxon>
        <taxon>Paenibacillaceae</taxon>
        <taxon>Cohnella</taxon>
    </lineage>
</organism>
<accession>A0ABW0QT46</accession>
<gene>
    <name evidence="2" type="ORF">ACFPQ4_01625</name>
</gene>
<feature type="signal peptide" evidence="1">
    <location>
        <begin position="1"/>
        <end position="23"/>
    </location>
</feature>
<dbReference type="EMBL" id="JBHSNC010000006">
    <property type="protein sequence ID" value="MFC5528156.1"/>
    <property type="molecule type" value="Genomic_DNA"/>
</dbReference>
<protein>
    <submittedName>
        <fullName evidence="2">Uncharacterized protein</fullName>
    </submittedName>
</protein>